<gene>
    <name evidence="1" type="ORF">A6U91_09635</name>
</gene>
<reference evidence="1 2" key="1">
    <citation type="journal article" date="2016" name="PeerJ">
        <title>Gall-ID: tools for genotyping gall-causing phytopathogenic bacteria.</title>
        <authorList>
            <person name="Davis E.W.II."/>
            <person name="Weisberg A.J."/>
            <person name="Tabima J.F."/>
            <person name="Grunwald N.J."/>
            <person name="Chang J.H."/>
        </authorList>
    </citation>
    <scope>NUCLEOTIDE SEQUENCE [LARGE SCALE GENOMIC DNA]</scope>
    <source>
        <strain evidence="1 2">N2/73</strain>
    </source>
</reference>
<evidence type="ECO:0000313" key="2">
    <source>
        <dbReference type="Proteomes" id="UP000093451"/>
    </source>
</evidence>
<evidence type="ECO:0000313" key="1">
    <source>
        <dbReference type="EMBL" id="OCJ35529.1"/>
    </source>
</evidence>
<comment type="caution">
    <text evidence="1">The sequence shown here is derived from an EMBL/GenBank/DDBJ whole genome shotgun (WGS) entry which is preliminary data.</text>
</comment>
<name>A0AB36EH75_AGRTU</name>
<dbReference type="EMBL" id="LXKT01000022">
    <property type="protein sequence ID" value="OCJ35529.1"/>
    <property type="molecule type" value="Genomic_DNA"/>
</dbReference>
<dbReference type="Proteomes" id="UP000093451">
    <property type="component" value="Unassembled WGS sequence"/>
</dbReference>
<protein>
    <submittedName>
        <fullName evidence="1">Uncharacterized protein</fullName>
    </submittedName>
</protein>
<dbReference type="AlphaFoldDB" id="A0AB36EH75"/>
<organism evidence="1 2">
    <name type="scientific">Agrobacterium tumefaciens</name>
    <dbReference type="NCBI Taxonomy" id="358"/>
    <lineage>
        <taxon>Bacteria</taxon>
        <taxon>Pseudomonadati</taxon>
        <taxon>Pseudomonadota</taxon>
        <taxon>Alphaproteobacteria</taxon>
        <taxon>Hyphomicrobiales</taxon>
        <taxon>Rhizobiaceae</taxon>
        <taxon>Rhizobium/Agrobacterium group</taxon>
        <taxon>Agrobacterium</taxon>
        <taxon>Agrobacterium tumefaciens complex</taxon>
    </lineage>
</organism>
<proteinExistence type="predicted"/>
<accession>A0AB36EH75</accession>
<sequence length="61" mass="6580">MYVNALYRMLAIASGETFCIFTTRSEAVDRLASKNTGMGQGMLSFGKSTQTHLKTLTGGQS</sequence>